<dbReference type="Gene3D" id="3.40.50.1820">
    <property type="entry name" value="alpha/beta hydrolase"/>
    <property type="match status" value="1"/>
</dbReference>
<feature type="compositionally biased region" description="Gly residues" evidence="2">
    <location>
        <begin position="72"/>
        <end position="83"/>
    </location>
</feature>
<name>A0ABP6QPM8_9ACTN</name>
<keyword evidence="4" id="KW-1185">Reference proteome</keyword>
<evidence type="ECO:0000256" key="1">
    <source>
        <dbReference type="ARBA" id="ARBA00008645"/>
    </source>
</evidence>
<dbReference type="SUPFAM" id="SSF53474">
    <property type="entry name" value="alpha/beta-Hydrolases"/>
    <property type="match status" value="1"/>
</dbReference>
<feature type="compositionally biased region" description="Polar residues" evidence="2">
    <location>
        <begin position="96"/>
        <end position="107"/>
    </location>
</feature>
<protein>
    <recommendedName>
        <fullName evidence="5">Alpha/beta hydrolase</fullName>
    </recommendedName>
</protein>
<evidence type="ECO:0000313" key="4">
    <source>
        <dbReference type="Proteomes" id="UP001500728"/>
    </source>
</evidence>
<comment type="caution">
    <text evidence="3">The sequence shown here is derived from an EMBL/GenBank/DDBJ whole genome shotgun (WGS) entry which is preliminary data.</text>
</comment>
<dbReference type="EMBL" id="BAAAUW010000001">
    <property type="protein sequence ID" value="GAA3245281.1"/>
    <property type="molecule type" value="Genomic_DNA"/>
</dbReference>
<sequence length="135" mass="13932">MVLFDYVGSDGSDLSAWSRERYSSLEGYARDAAEFCEALDLERAVFVGHSVSAMAGALAARAGRATPDSSPGPGGVTGEGGAWASGIPLGLPEQGTVHQPSSRQSPPSCLASHVVRHVCDRKSSAPENCAGRQTA</sequence>
<accession>A0ABP6QPM8</accession>
<dbReference type="PANTHER" id="PTHR43039">
    <property type="entry name" value="ESTERASE-RELATED"/>
    <property type="match status" value="1"/>
</dbReference>
<comment type="similarity">
    <text evidence="1">Belongs to the AB hydrolase superfamily.</text>
</comment>
<evidence type="ECO:0000313" key="3">
    <source>
        <dbReference type="EMBL" id="GAA3245281.1"/>
    </source>
</evidence>
<reference evidence="4" key="1">
    <citation type="journal article" date="2019" name="Int. J. Syst. Evol. Microbiol.">
        <title>The Global Catalogue of Microorganisms (GCM) 10K type strain sequencing project: providing services to taxonomists for standard genome sequencing and annotation.</title>
        <authorList>
            <consortium name="The Broad Institute Genomics Platform"/>
            <consortium name="The Broad Institute Genome Sequencing Center for Infectious Disease"/>
            <person name="Wu L."/>
            <person name="Ma J."/>
        </authorList>
    </citation>
    <scope>NUCLEOTIDE SEQUENCE [LARGE SCALE GENOMIC DNA]</scope>
    <source>
        <strain evidence="4">JCM 9381</strain>
    </source>
</reference>
<evidence type="ECO:0000256" key="2">
    <source>
        <dbReference type="SAM" id="MobiDB-lite"/>
    </source>
</evidence>
<gene>
    <name evidence="3" type="ORF">GCM10010469_00280</name>
</gene>
<feature type="region of interest" description="Disordered" evidence="2">
    <location>
        <begin position="63"/>
        <end position="110"/>
    </location>
</feature>
<dbReference type="Proteomes" id="UP001500728">
    <property type="component" value="Unassembled WGS sequence"/>
</dbReference>
<evidence type="ECO:0008006" key="5">
    <source>
        <dbReference type="Google" id="ProtNLM"/>
    </source>
</evidence>
<organism evidence="3 4">
    <name type="scientific">Streptomyces labedae</name>
    <dbReference type="NCBI Taxonomy" id="285569"/>
    <lineage>
        <taxon>Bacteria</taxon>
        <taxon>Bacillati</taxon>
        <taxon>Actinomycetota</taxon>
        <taxon>Actinomycetes</taxon>
        <taxon>Kitasatosporales</taxon>
        <taxon>Streptomycetaceae</taxon>
        <taxon>Streptomyces</taxon>
    </lineage>
</organism>
<dbReference type="InterPro" id="IPR029058">
    <property type="entry name" value="AB_hydrolase_fold"/>
</dbReference>
<proteinExistence type="inferred from homology"/>